<gene>
    <name evidence="2" type="primary">ABSGL_08538.1 scaffold 10403</name>
</gene>
<dbReference type="AlphaFoldDB" id="A0A168PP76"/>
<dbReference type="OrthoDB" id="2223220at2759"/>
<evidence type="ECO:0000313" key="3">
    <source>
        <dbReference type="Proteomes" id="UP000078561"/>
    </source>
</evidence>
<reference evidence="2" key="1">
    <citation type="submission" date="2016-04" db="EMBL/GenBank/DDBJ databases">
        <authorList>
            <person name="Evans L.H."/>
            <person name="Alamgir A."/>
            <person name="Owens N."/>
            <person name="Weber N.D."/>
            <person name="Virtaneva K."/>
            <person name="Barbian K."/>
            <person name="Babar A."/>
            <person name="Rosenke K."/>
        </authorList>
    </citation>
    <scope>NUCLEOTIDE SEQUENCE [LARGE SCALE GENOMIC DNA]</scope>
    <source>
        <strain evidence="2">CBS 101.48</strain>
    </source>
</reference>
<proteinExistence type="predicted"/>
<protein>
    <submittedName>
        <fullName evidence="2">Uncharacterized protein</fullName>
    </submittedName>
</protein>
<feature type="compositionally biased region" description="Basic and acidic residues" evidence="1">
    <location>
        <begin position="68"/>
        <end position="81"/>
    </location>
</feature>
<dbReference type="InParanoid" id="A0A168PP76"/>
<feature type="region of interest" description="Disordered" evidence="1">
    <location>
        <begin position="24"/>
        <end position="81"/>
    </location>
</feature>
<accession>A0A168PP76</accession>
<dbReference type="Proteomes" id="UP000078561">
    <property type="component" value="Unassembled WGS sequence"/>
</dbReference>
<name>A0A168PP76_ABSGL</name>
<evidence type="ECO:0000256" key="1">
    <source>
        <dbReference type="SAM" id="MobiDB-lite"/>
    </source>
</evidence>
<keyword evidence="3" id="KW-1185">Reference proteome</keyword>
<sequence>MNNRDPIMNDEKFSLRFGNPIQVIHDSQPAGSLPTHHVDNTHHGPTKAPPPRPHNNKTRDAASFADFYHSKEGRVDEVDHE</sequence>
<organism evidence="2">
    <name type="scientific">Absidia glauca</name>
    <name type="common">Pin mould</name>
    <dbReference type="NCBI Taxonomy" id="4829"/>
    <lineage>
        <taxon>Eukaryota</taxon>
        <taxon>Fungi</taxon>
        <taxon>Fungi incertae sedis</taxon>
        <taxon>Mucoromycota</taxon>
        <taxon>Mucoromycotina</taxon>
        <taxon>Mucoromycetes</taxon>
        <taxon>Mucorales</taxon>
        <taxon>Cunninghamellaceae</taxon>
        <taxon>Absidia</taxon>
    </lineage>
</organism>
<dbReference type="EMBL" id="LT554008">
    <property type="protein sequence ID" value="SAM02722.1"/>
    <property type="molecule type" value="Genomic_DNA"/>
</dbReference>
<evidence type="ECO:0000313" key="2">
    <source>
        <dbReference type="EMBL" id="SAM02722.1"/>
    </source>
</evidence>